<organism evidence="10 11">
    <name type="scientific">Hymenoscyphus albidus</name>
    <dbReference type="NCBI Taxonomy" id="595503"/>
    <lineage>
        <taxon>Eukaryota</taxon>
        <taxon>Fungi</taxon>
        <taxon>Dikarya</taxon>
        <taxon>Ascomycota</taxon>
        <taxon>Pezizomycotina</taxon>
        <taxon>Leotiomycetes</taxon>
        <taxon>Helotiales</taxon>
        <taxon>Helotiaceae</taxon>
        <taxon>Hymenoscyphus</taxon>
    </lineage>
</organism>
<comment type="caution">
    <text evidence="10">The sequence shown here is derived from an EMBL/GenBank/DDBJ whole genome shotgun (WGS) entry which is preliminary data.</text>
</comment>
<evidence type="ECO:0000259" key="9">
    <source>
        <dbReference type="PROSITE" id="PS50157"/>
    </source>
</evidence>
<evidence type="ECO:0000256" key="5">
    <source>
        <dbReference type="ARBA" id="ARBA00022833"/>
    </source>
</evidence>
<dbReference type="AlphaFoldDB" id="A0A9N9LLT2"/>
<dbReference type="SMART" id="SM00355">
    <property type="entry name" value="ZnF_C2H2"/>
    <property type="match status" value="2"/>
</dbReference>
<keyword evidence="5" id="KW-0862">Zinc</keyword>
<evidence type="ECO:0000256" key="2">
    <source>
        <dbReference type="ARBA" id="ARBA00022723"/>
    </source>
</evidence>
<feature type="region of interest" description="Disordered" evidence="8">
    <location>
        <begin position="1"/>
        <end position="21"/>
    </location>
</feature>
<feature type="region of interest" description="Disordered" evidence="8">
    <location>
        <begin position="108"/>
        <end position="212"/>
    </location>
</feature>
<feature type="compositionally biased region" description="Low complexity" evidence="8">
    <location>
        <begin position="235"/>
        <end position="261"/>
    </location>
</feature>
<dbReference type="GO" id="GO:0000785">
    <property type="term" value="C:chromatin"/>
    <property type="evidence" value="ECO:0007669"/>
    <property type="project" value="TreeGrafter"/>
</dbReference>
<feature type="compositionally biased region" description="Basic and acidic residues" evidence="8">
    <location>
        <begin position="176"/>
        <end position="186"/>
    </location>
</feature>
<gene>
    <name evidence="10" type="ORF">HYALB_00006413</name>
</gene>
<protein>
    <recommendedName>
        <fullName evidence="9">C2H2-type domain-containing protein</fullName>
    </recommendedName>
</protein>
<dbReference type="Gene3D" id="3.30.160.60">
    <property type="entry name" value="Classic Zinc Finger"/>
    <property type="match status" value="1"/>
</dbReference>
<proteinExistence type="predicted"/>
<dbReference type="Proteomes" id="UP000701801">
    <property type="component" value="Unassembled WGS sequence"/>
</dbReference>
<comment type="subcellular location">
    <subcellularLocation>
        <location evidence="1">Nucleus</location>
    </subcellularLocation>
</comment>
<keyword evidence="2" id="KW-0479">Metal-binding</keyword>
<dbReference type="GO" id="GO:0005634">
    <property type="term" value="C:nucleus"/>
    <property type="evidence" value="ECO:0007669"/>
    <property type="project" value="UniProtKB-SubCell"/>
</dbReference>
<dbReference type="GO" id="GO:0000978">
    <property type="term" value="F:RNA polymerase II cis-regulatory region sequence-specific DNA binding"/>
    <property type="evidence" value="ECO:0007669"/>
    <property type="project" value="InterPro"/>
</dbReference>
<dbReference type="InterPro" id="IPR013087">
    <property type="entry name" value="Znf_C2H2_type"/>
</dbReference>
<feature type="compositionally biased region" description="Low complexity" evidence="8">
    <location>
        <begin position="339"/>
        <end position="348"/>
    </location>
</feature>
<reference evidence="10" key="1">
    <citation type="submission" date="2021-07" db="EMBL/GenBank/DDBJ databases">
        <authorList>
            <person name="Durling M."/>
        </authorList>
    </citation>
    <scope>NUCLEOTIDE SEQUENCE</scope>
</reference>
<dbReference type="SUPFAM" id="SSF57667">
    <property type="entry name" value="beta-beta-alpha zinc fingers"/>
    <property type="match status" value="1"/>
</dbReference>
<name>A0A9N9LLT2_9HELO</name>
<feature type="domain" description="C2H2-type" evidence="9">
    <location>
        <begin position="31"/>
        <end position="60"/>
    </location>
</feature>
<feature type="compositionally biased region" description="Low complexity" evidence="8">
    <location>
        <begin position="153"/>
        <end position="162"/>
    </location>
</feature>
<dbReference type="PANTHER" id="PTHR40626">
    <property type="entry name" value="MIP31509P"/>
    <property type="match status" value="1"/>
</dbReference>
<dbReference type="InterPro" id="IPR051059">
    <property type="entry name" value="VerF-like"/>
</dbReference>
<dbReference type="PROSITE" id="PS00028">
    <property type="entry name" value="ZINC_FINGER_C2H2_1"/>
    <property type="match status" value="2"/>
</dbReference>
<evidence type="ECO:0000256" key="8">
    <source>
        <dbReference type="SAM" id="MobiDB-lite"/>
    </source>
</evidence>
<keyword evidence="4 7" id="KW-0863">Zinc-finger</keyword>
<sequence>MAPATACSASMSSSSTTNSKCSADNITKKKFGCTFPNCGKSFSRSEHLHRHALNHKDGNNTCLRCSAHFRRRDLLDRHMARHKEKDDEAGGEGLGVLATRKRLWRDDTGKIVNSRRPSYTQEGTKRRQTTRPERKLSKASSTTSSYDEPPTPMTRTSSMSSPAILQHPHHNIPSFSRREDDPKPELTEPDWLSISTTAPLETPQLEEASPTELSSFDALYEDTTWSSLSNEPILSTSPHSSTSLSSLSSSASSPMLSPATSHRPHEYPTPTWTPLPQGHHSSHAPAPFQTFMGAMAELPYDDIFKPEASLYDWQAWNSQVLMSKVREEKYDPLFSSTATATAPALSSSGEEKKPSNGGWLGADAFRRPFAGLSGIC</sequence>
<evidence type="ECO:0000313" key="10">
    <source>
        <dbReference type="EMBL" id="CAG8974679.1"/>
    </source>
</evidence>
<feature type="region of interest" description="Disordered" evidence="8">
    <location>
        <begin position="231"/>
        <end position="286"/>
    </location>
</feature>
<dbReference type="GO" id="GO:0008270">
    <property type="term" value="F:zinc ion binding"/>
    <property type="evidence" value="ECO:0007669"/>
    <property type="project" value="UniProtKB-KW"/>
</dbReference>
<keyword evidence="6" id="KW-0539">Nucleus</keyword>
<dbReference type="PROSITE" id="PS50157">
    <property type="entry name" value="ZINC_FINGER_C2H2_2"/>
    <property type="match status" value="1"/>
</dbReference>
<evidence type="ECO:0000256" key="7">
    <source>
        <dbReference type="PROSITE-ProRule" id="PRU00042"/>
    </source>
</evidence>
<keyword evidence="3" id="KW-0677">Repeat</keyword>
<dbReference type="OrthoDB" id="1405595at2759"/>
<evidence type="ECO:0000313" key="11">
    <source>
        <dbReference type="Proteomes" id="UP000701801"/>
    </source>
</evidence>
<evidence type="ECO:0000256" key="3">
    <source>
        <dbReference type="ARBA" id="ARBA00022737"/>
    </source>
</evidence>
<dbReference type="GO" id="GO:0000981">
    <property type="term" value="F:DNA-binding transcription factor activity, RNA polymerase II-specific"/>
    <property type="evidence" value="ECO:0007669"/>
    <property type="project" value="InterPro"/>
</dbReference>
<dbReference type="EMBL" id="CAJVRM010000113">
    <property type="protein sequence ID" value="CAG8974679.1"/>
    <property type="molecule type" value="Genomic_DNA"/>
</dbReference>
<accession>A0A9N9LLT2</accession>
<dbReference type="PANTHER" id="PTHR40626:SF11">
    <property type="entry name" value="ZINC FINGER PROTEIN YPR022C"/>
    <property type="match status" value="1"/>
</dbReference>
<dbReference type="InterPro" id="IPR036236">
    <property type="entry name" value="Znf_C2H2_sf"/>
</dbReference>
<evidence type="ECO:0000256" key="4">
    <source>
        <dbReference type="ARBA" id="ARBA00022771"/>
    </source>
</evidence>
<feature type="region of interest" description="Disordered" evidence="8">
    <location>
        <begin position="339"/>
        <end position="362"/>
    </location>
</feature>
<keyword evidence="11" id="KW-1185">Reference proteome</keyword>
<evidence type="ECO:0000256" key="6">
    <source>
        <dbReference type="ARBA" id="ARBA00023242"/>
    </source>
</evidence>
<evidence type="ECO:0000256" key="1">
    <source>
        <dbReference type="ARBA" id="ARBA00004123"/>
    </source>
</evidence>